<feature type="transmembrane region" description="Helical" evidence="2">
    <location>
        <begin position="776"/>
        <end position="796"/>
    </location>
</feature>
<dbReference type="AlphaFoldDB" id="A0A1T4R4P8"/>
<evidence type="ECO:0000313" key="6">
    <source>
        <dbReference type="EMBL" id="SKA11030.1"/>
    </source>
</evidence>
<keyword evidence="2" id="KW-1133">Transmembrane helix</keyword>
<dbReference type="InterPro" id="IPR036890">
    <property type="entry name" value="HATPase_C_sf"/>
</dbReference>
<dbReference type="Gene3D" id="1.20.5.1930">
    <property type="match status" value="1"/>
</dbReference>
<dbReference type="Pfam" id="PF07730">
    <property type="entry name" value="HisKA_3"/>
    <property type="match status" value="1"/>
</dbReference>
<dbReference type="Gene3D" id="3.30.565.10">
    <property type="entry name" value="Histidine kinase-like ATPase, C-terminal domain"/>
    <property type="match status" value="1"/>
</dbReference>
<evidence type="ECO:0000259" key="5">
    <source>
        <dbReference type="Pfam" id="PF07730"/>
    </source>
</evidence>
<dbReference type="PANTHER" id="PTHR43547">
    <property type="entry name" value="TWO-COMPONENT HISTIDINE KINASE"/>
    <property type="match status" value="1"/>
</dbReference>
<dbReference type="GO" id="GO:0000155">
    <property type="term" value="F:phosphorelay sensor kinase activity"/>
    <property type="evidence" value="ECO:0007669"/>
    <property type="project" value="InterPro"/>
</dbReference>
<dbReference type="InterPro" id="IPR015943">
    <property type="entry name" value="WD40/YVTN_repeat-like_dom_sf"/>
</dbReference>
<dbReference type="Pfam" id="PF07494">
    <property type="entry name" value="Reg_prop"/>
    <property type="match status" value="2"/>
</dbReference>
<dbReference type="InterPro" id="IPR011712">
    <property type="entry name" value="Sig_transdc_His_kin_sub3_dim/P"/>
</dbReference>
<dbReference type="Proteomes" id="UP000190888">
    <property type="component" value="Unassembled WGS sequence"/>
</dbReference>
<dbReference type="Pfam" id="PF02518">
    <property type="entry name" value="HATPase_c"/>
    <property type="match status" value="1"/>
</dbReference>
<dbReference type="GO" id="GO:0046983">
    <property type="term" value="F:protein dimerization activity"/>
    <property type="evidence" value="ECO:0007669"/>
    <property type="project" value="InterPro"/>
</dbReference>
<keyword evidence="2" id="KW-0812">Transmembrane</keyword>
<evidence type="ECO:0000259" key="3">
    <source>
        <dbReference type="Pfam" id="PF02518"/>
    </source>
</evidence>
<dbReference type="EMBL" id="FUWH01000010">
    <property type="protein sequence ID" value="SKA11030.1"/>
    <property type="molecule type" value="Genomic_DNA"/>
</dbReference>
<dbReference type="GO" id="GO:0016020">
    <property type="term" value="C:membrane"/>
    <property type="evidence" value="ECO:0007669"/>
    <property type="project" value="InterPro"/>
</dbReference>
<keyword evidence="2" id="KW-0472">Membrane</keyword>
<dbReference type="Gene3D" id="2.60.40.10">
    <property type="entry name" value="Immunoglobulins"/>
    <property type="match status" value="1"/>
</dbReference>
<organism evidence="6 7">
    <name type="scientific">Sediminibacterium ginsengisoli</name>
    <dbReference type="NCBI Taxonomy" id="413434"/>
    <lineage>
        <taxon>Bacteria</taxon>
        <taxon>Pseudomonadati</taxon>
        <taxon>Bacteroidota</taxon>
        <taxon>Chitinophagia</taxon>
        <taxon>Chitinophagales</taxon>
        <taxon>Chitinophagaceae</taxon>
        <taxon>Sediminibacterium</taxon>
    </lineage>
</organism>
<gene>
    <name evidence="6" type="ORF">SAMN04488132_110135</name>
</gene>
<evidence type="ECO:0000313" key="7">
    <source>
        <dbReference type="Proteomes" id="UP000190888"/>
    </source>
</evidence>
<evidence type="ECO:0000259" key="4">
    <source>
        <dbReference type="Pfam" id="PF07495"/>
    </source>
</evidence>
<dbReference type="Pfam" id="PF07495">
    <property type="entry name" value="Y_Y_Y"/>
    <property type="match status" value="1"/>
</dbReference>
<dbReference type="PANTHER" id="PTHR43547:SF2">
    <property type="entry name" value="HYBRID SIGNAL TRANSDUCTION HISTIDINE KINASE C"/>
    <property type="match status" value="1"/>
</dbReference>
<keyword evidence="7" id="KW-1185">Reference proteome</keyword>
<reference evidence="6 7" key="1">
    <citation type="submission" date="2017-02" db="EMBL/GenBank/DDBJ databases">
        <authorList>
            <person name="Peterson S.W."/>
        </authorList>
    </citation>
    <scope>NUCLEOTIDE SEQUENCE [LARGE SCALE GENOMIC DNA]</scope>
    <source>
        <strain evidence="6 7">DSM 22335</strain>
    </source>
</reference>
<dbReference type="InterPro" id="IPR013783">
    <property type="entry name" value="Ig-like_fold"/>
</dbReference>
<protein>
    <submittedName>
        <fullName evidence="6">Two component regulator propeller</fullName>
    </submittedName>
</protein>
<feature type="domain" description="Histidine kinase/HSP90-like ATPase" evidence="3">
    <location>
        <begin position="928"/>
        <end position="1015"/>
    </location>
</feature>
<dbReference type="SUPFAM" id="SSF55874">
    <property type="entry name" value="ATPase domain of HSP90 chaperone/DNA topoisomerase II/histidine kinase"/>
    <property type="match status" value="1"/>
</dbReference>
<evidence type="ECO:0000256" key="1">
    <source>
        <dbReference type="ARBA" id="ARBA00022553"/>
    </source>
</evidence>
<dbReference type="Gene3D" id="2.130.10.10">
    <property type="entry name" value="YVTN repeat-like/Quinoprotein amine dehydrogenase"/>
    <property type="match status" value="2"/>
</dbReference>
<feature type="domain" description="Two component regulator three Y" evidence="4">
    <location>
        <begin position="711"/>
        <end position="767"/>
    </location>
</feature>
<dbReference type="InterPro" id="IPR003594">
    <property type="entry name" value="HATPase_dom"/>
</dbReference>
<accession>A0A1T4R4P8</accession>
<dbReference type="CDD" id="cd16917">
    <property type="entry name" value="HATPase_UhpB-NarQ-NarX-like"/>
    <property type="match status" value="1"/>
</dbReference>
<feature type="domain" description="Signal transduction histidine kinase subgroup 3 dimerisation and phosphoacceptor" evidence="5">
    <location>
        <begin position="817"/>
        <end position="881"/>
    </location>
</feature>
<proteinExistence type="predicted"/>
<name>A0A1T4R4P8_9BACT</name>
<dbReference type="STRING" id="413434.SAMN04488132_110135"/>
<evidence type="ECO:0000256" key="2">
    <source>
        <dbReference type="SAM" id="Phobius"/>
    </source>
</evidence>
<keyword evidence="1" id="KW-0597">Phosphoprotein</keyword>
<dbReference type="InterPro" id="IPR011110">
    <property type="entry name" value="Reg_prop"/>
</dbReference>
<dbReference type="InterPro" id="IPR011123">
    <property type="entry name" value="Y_Y_Y"/>
</dbReference>
<dbReference type="SUPFAM" id="SSF63829">
    <property type="entry name" value="Calcium-dependent phosphotriesterase"/>
    <property type="match status" value="2"/>
</dbReference>
<sequence length="1017" mass="115886">MQTSVQNFISRYYVWFICITLCIRANAQVPGHSVNYTVTQGLPQNSIYDIIQDKRNFLWIGTAGGLCRFDGYQFHTYAMSEKNPKAISSYKEFRFHIDKEDRLWIVSFNGISLYNELTDDFNNLLTYKPQGVVMAENHFFGEDQQFIWIGLCSYGIVKVDKQTLRVHHTSLTRSTHRSSNDVSYHGFLDNNRLWVIDNNESARPVFYIYDIARQQADTIPLPVTNIVNMNDSMALGMDSKNVFLINKKTLLYSKMPVMADGAHHNSISLFRRTANSAVLCSQKNGVFYINTQPFSVARRITHTDREGKKVLSARSFFEDRSGNTWIGMTGEGLEKIPYPYKTFRNFRSATTRNNVFGIAADAASVYTGMWWAEGLNIFSRNGKPDQNITVNKAAPQASNSVITITPVAENRLMLLAPAARKNDAHVPLIYQKTNGTIRPVNKEVTDFLQAHWGSGNLRNFLYKEAKGNLVLNAGEYLVRLTPSGETHFTPAVIRHFPGETIASGFTHSNGERWVGTFTGVFKEYDGGKWKRVALPEDKEIKSMCEDGDGNMWLGTNHDIYVVSRELKTIAHYTEGKELVNGHIYAIIRDRFNNIWFSHNKGLSVYRPKEKTFEHYNEQDGLQSNEFNVSASFAAEDGTLFFGGTNGVTGFRPEQVAQNRNTPTVNITSIKVFDEPLQTDTAYWLVPEIRLPFNRNTISFEFALPEFTRETGNRYQFMLSGVDDHWINAADRRFARYAGLQPGRYIFRVKGANSDGIWGSERNISITIIPPFWQRTWFRLLIIASVLLTAIGTGIAVQKWRQRKTFRKLELQHKIQLERERISRDLHDNVGTQLSLISKHLEEAVDPREAVSESDRMYNLRNISQTSKEVIFTLRETIWALNRDKISLEEMFDKLKVFAQKLNNAAAGCQLTFHEGENTDSLILGPSEAIHLFRISQEAIANSLKYANATKLDLECYNDKGHYRLIVADNGIGFIHAARRADGHYGLDNMQHRCDEIGCTLTIDTRPGKGTVITIRKK</sequence>